<reference evidence="2" key="1">
    <citation type="submission" date="2007-10" db="EMBL/GenBank/DDBJ databases">
        <title>Complete genome of Alkaliphilus oremlandii OhILAs.</title>
        <authorList>
            <person name="Copeland A."/>
            <person name="Lucas S."/>
            <person name="Lapidus A."/>
            <person name="Barry K."/>
            <person name="Detter J.C."/>
            <person name="Glavina del Rio T."/>
            <person name="Hammon N."/>
            <person name="Israni S."/>
            <person name="Dalin E."/>
            <person name="Tice H."/>
            <person name="Pitluck S."/>
            <person name="Chain P."/>
            <person name="Malfatti S."/>
            <person name="Shin M."/>
            <person name="Vergez L."/>
            <person name="Schmutz J."/>
            <person name="Larimer F."/>
            <person name="Land M."/>
            <person name="Hauser L."/>
            <person name="Kyrpides N."/>
            <person name="Mikhailova N."/>
            <person name="Stolz J.F."/>
            <person name="Dawson A."/>
            <person name="Fisher E."/>
            <person name="Crable B."/>
            <person name="Perera E."/>
            <person name="Lisak J."/>
            <person name="Ranganathan M."/>
            <person name="Basu P."/>
            <person name="Richardson P."/>
        </authorList>
    </citation>
    <scope>NUCLEOTIDE SEQUENCE [LARGE SCALE GENOMIC DNA]</scope>
    <source>
        <strain evidence="2">OhILAs</strain>
    </source>
</reference>
<dbReference type="CDD" id="cd11527">
    <property type="entry name" value="NTP-PPase_dUTPase"/>
    <property type="match status" value="1"/>
</dbReference>
<proteinExistence type="predicted"/>
<dbReference type="STRING" id="350688.Clos_0243"/>
<dbReference type="HOGENOM" id="CLU_105318_0_0_9"/>
<dbReference type="RefSeq" id="WP_012158121.1">
    <property type="nucleotide sequence ID" value="NC_009922.1"/>
</dbReference>
<dbReference type="Gene3D" id="1.10.4010.10">
    <property type="entry name" value="Type II deoxyuridine triphosphatase"/>
    <property type="match status" value="1"/>
</dbReference>
<dbReference type="KEGG" id="aoe:Clos_0243"/>
<dbReference type="eggNOG" id="COG4508">
    <property type="taxonomic scope" value="Bacteria"/>
</dbReference>
<dbReference type="Proteomes" id="UP000000269">
    <property type="component" value="Chromosome"/>
</dbReference>
<sequence length="161" mass="19248">MNLTELYRIQSQLDERISREHGLEHKDLVPFKLLALQVELGELANETRCFKFWSNKGPSSKDVILEEYVDCLHFILSIGLDLSLTHIQIERITNDATLAEEFQNLFTYIASFKEEYTMDHYRRIWNHFLLLGRKLDFTEEEIFESYLEKNKVNHKRQDEGY</sequence>
<gene>
    <name evidence="1" type="ordered locus">Clos_0243</name>
</gene>
<dbReference type="AlphaFoldDB" id="A8MKY9"/>
<evidence type="ECO:0000313" key="1">
    <source>
        <dbReference type="EMBL" id="ABW17806.1"/>
    </source>
</evidence>
<organism evidence="1 2">
    <name type="scientific">Alkaliphilus oremlandii (strain OhILAs)</name>
    <name type="common">Clostridium oremlandii (strain OhILAs)</name>
    <dbReference type="NCBI Taxonomy" id="350688"/>
    <lineage>
        <taxon>Bacteria</taxon>
        <taxon>Bacillati</taxon>
        <taxon>Bacillota</taxon>
        <taxon>Clostridia</taxon>
        <taxon>Peptostreptococcales</taxon>
        <taxon>Natronincolaceae</taxon>
        <taxon>Alkaliphilus</taxon>
    </lineage>
</organism>
<evidence type="ECO:0000313" key="2">
    <source>
        <dbReference type="Proteomes" id="UP000000269"/>
    </source>
</evidence>
<name>A8MKY9_ALKOO</name>
<dbReference type="Pfam" id="PF08761">
    <property type="entry name" value="dUTPase_2"/>
    <property type="match status" value="1"/>
</dbReference>
<dbReference type="OrthoDB" id="5506143at2"/>
<accession>A8MKY9</accession>
<dbReference type="SUPFAM" id="SSF101386">
    <property type="entry name" value="all-alpha NTP pyrophosphatases"/>
    <property type="match status" value="1"/>
</dbReference>
<dbReference type="EMBL" id="CP000853">
    <property type="protein sequence ID" value="ABW17806.1"/>
    <property type="molecule type" value="Genomic_DNA"/>
</dbReference>
<dbReference type="InterPro" id="IPR014871">
    <property type="entry name" value="dUTPase/dCTP_pyrophosphatase"/>
</dbReference>
<protein>
    <submittedName>
        <fullName evidence="1">dUTPase</fullName>
    </submittedName>
</protein>
<dbReference type="PIRSF" id="PIRSF030140">
    <property type="entry name" value="UCP030140"/>
    <property type="match status" value="1"/>
</dbReference>
<dbReference type="InterPro" id="IPR016947">
    <property type="entry name" value="UCP030140"/>
</dbReference>
<keyword evidence="2" id="KW-1185">Reference proteome</keyword>